<dbReference type="InterPro" id="IPR016185">
    <property type="entry name" value="PreATP-grasp_dom_sf"/>
</dbReference>
<gene>
    <name evidence="2" type="ORF">COY67_00315</name>
</gene>
<dbReference type="SUPFAM" id="SSF52440">
    <property type="entry name" value="PreATP-grasp domain"/>
    <property type="match status" value="1"/>
</dbReference>
<evidence type="ECO:0000313" key="3">
    <source>
        <dbReference type="Proteomes" id="UP000228689"/>
    </source>
</evidence>
<evidence type="ECO:0000259" key="1">
    <source>
        <dbReference type="Pfam" id="PF01820"/>
    </source>
</evidence>
<sequence length="47" mass="5145">MNKLRLAVIFGGQSSEHEISLLSANNVINSLNKDKYDITLIAITKNG</sequence>
<proteinExistence type="predicted"/>
<name>A0A2M7RGA3_9BACT</name>
<dbReference type="AlphaFoldDB" id="A0A2M7RGA3"/>
<dbReference type="InterPro" id="IPR011127">
    <property type="entry name" value="Dala_Dala_lig_N"/>
</dbReference>
<reference evidence="3" key="1">
    <citation type="submission" date="2017-09" db="EMBL/GenBank/DDBJ databases">
        <title>Depth-based differentiation of microbial function through sediment-hosted aquifers and enrichment of novel symbionts in the deep terrestrial subsurface.</title>
        <authorList>
            <person name="Probst A.J."/>
            <person name="Ladd B."/>
            <person name="Jarett J.K."/>
            <person name="Geller-Mcgrath D.E."/>
            <person name="Sieber C.M.K."/>
            <person name="Emerson J.B."/>
            <person name="Anantharaman K."/>
            <person name="Thomas B.C."/>
            <person name="Malmstrom R."/>
            <person name="Stieglmeier M."/>
            <person name="Klingl A."/>
            <person name="Woyke T."/>
            <person name="Ryan C.M."/>
            <person name="Banfield J.F."/>
        </authorList>
    </citation>
    <scope>NUCLEOTIDE SEQUENCE [LARGE SCALE GENOMIC DNA]</scope>
</reference>
<dbReference type="EMBL" id="PFMC01000009">
    <property type="protein sequence ID" value="PIY95376.1"/>
    <property type="molecule type" value="Genomic_DNA"/>
</dbReference>
<dbReference type="Gene3D" id="3.40.50.20">
    <property type="match status" value="1"/>
</dbReference>
<protein>
    <recommendedName>
        <fullName evidence="1">D-alanine--D-alanine ligase N-terminal domain-containing protein</fullName>
    </recommendedName>
</protein>
<organism evidence="2 3">
    <name type="scientific">Candidatus Komeilibacteria bacterium CG_4_10_14_0_8_um_filter_37_78</name>
    <dbReference type="NCBI Taxonomy" id="1974471"/>
    <lineage>
        <taxon>Bacteria</taxon>
        <taxon>Candidatus Komeiliibacteriota</taxon>
    </lineage>
</organism>
<dbReference type="Pfam" id="PF01820">
    <property type="entry name" value="Dala_Dala_lig_N"/>
    <property type="match status" value="1"/>
</dbReference>
<evidence type="ECO:0000313" key="2">
    <source>
        <dbReference type="EMBL" id="PIY95376.1"/>
    </source>
</evidence>
<accession>A0A2M7RGA3</accession>
<feature type="domain" description="D-alanine--D-alanine ligase N-terminal" evidence="1">
    <location>
        <begin position="5"/>
        <end position="47"/>
    </location>
</feature>
<dbReference type="Proteomes" id="UP000228689">
    <property type="component" value="Unassembled WGS sequence"/>
</dbReference>
<comment type="caution">
    <text evidence="2">The sequence shown here is derived from an EMBL/GenBank/DDBJ whole genome shotgun (WGS) entry which is preliminary data.</text>
</comment>